<evidence type="ECO:0000259" key="6">
    <source>
        <dbReference type="Pfam" id="PF08531"/>
    </source>
</evidence>
<accession>A0A2I7SK86</accession>
<dbReference type="KEGG" id="taj:C1A40_13035"/>
<organism evidence="9 10">
    <name type="scientific">Pseudotamlana carrageenivorans</name>
    <dbReference type="NCBI Taxonomy" id="2069432"/>
    <lineage>
        <taxon>Bacteria</taxon>
        <taxon>Pseudomonadati</taxon>
        <taxon>Bacteroidota</taxon>
        <taxon>Flavobacteriia</taxon>
        <taxon>Flavobacteriales</taxon>
        <taxon>Flavobacteriaceae</taxon>
        <taxon>Pseudotamlana</taxon>
    </lineage>
</organism>
<dbReference type="Proteomes" id="UP000236592">
    <property type="component" value="Chromosome"/>
</dbReference>
<evidence type="ECO:0000256" key="3">
    <source>
        <dbReference type="ARBA" id="ARBA00022801"/>
    </source>
</evidence>
<dbReference type="Pfam" id="PF25788">
    <property type="entry name" value="Ig_Rha78A_N"/>
    <property type="match status" value="1"/>
</dbReference>
<feature type="domain" description="Alpha-L-rhamnosidase concanavalin-like" evidence="5">
    <location>
        <begin position="366"/>
        <end position="464"/>
    </location>
</feature>
<dbReference type="Gene3D" id="2.60.420.10">
    <property type="entry name" value="Maltose phosphorylase, domain 3"/>
    <property type="match status" value="1"/>
</dbReference>
<dbReference type="OrthoDB" id="9815108at2"/>
<keyword evidence="10" id="KW-1185">Reference proteome</keyword>
<dbReference type="GO" id="GO:0030596">
    <property type="term" value="F:alpha-L-rhamnosidase activity"/>
    <property type="evidence" value="ECO:0007669"/>
    <property type="project" value="UniProtKB-EC"/>
</dbReference>
<feature type="domain" description="Alpha-L-rhamnosidase C-terminal" evidence="8">
    <location>
        <begin position="815"/>
        <end position="887"/>
    </location>
</feature>
<dbReference type="PIRSF" id="PIRSF010631">
    <property type="entry name" value="A-rhamnsds"/>
    <property type="match status" value="1"/>
</dbReference>
<dbReference type="InterPro" id="IPR013783">
    <property type="entry name" value="Ig-like_fold"/>
</dbReference>
<evidence type="ECO:0000259" key="7">
    <source>
        <dbReference type="Pfam" id="PF17389"/>
    </source>
</evidence>
<evidence type="ECO:0000259" key="5">
    <source>
        <dbReference type="Pfam" id="PF05592"/>
    </source>
</evidence>
<dbReference type="InterPro" id="IPR008928">
    <property type="entry name" value="6-hairpin_glycosidase_sf"/>
</dbReference>
<dbReference type="Gene3D" id="2.60.40.10">
    <property type="entry name" value="Immunoglobulins"/>
    <property type="match status" value="1"/>
</dbReference>
<dbReference type="InterPro" id="IPR008902">
    <property type="entry name" value="Rhamnosid_concanavalin"/>
</dbReference>
<protein>
    <recommendedName>
        <fullName evidence="2">alpha-L-rhamnosidase</fullName>
        <ecNumber evidence="2">3.2.1.40</ecNumber>
    </recommendedName>
</protein>
<dbReference type="InterPro" id="IPR035398">
    <property type="entry name" value="Bac_rhamnosid_C"/>
</dbReference>
<reference evidence="10" key="1">
    <citation type="submission" date="2018-01" db="EMBL/GenBank/DDBJ databases">
        <title>Complete genome of Tamlana sp. UJ94.</title>
        <authorList>
            <person name="Jung J."/>
            <person name="Chung D."/>
            <person name="Bae S.S."/>
            <person name="Baek K."/>
        </authorList>
    </citation>
    <scope>NUCLEOTIDE SEQUENCE [LARGE SCALE GENOMIC DNA]</scope>
    <source>
        <strain evidence="10">UJ94</strain>
    </source>
</reference>
<dbReference type="InterPro" id="IPR016007">
    <property type="entry name" value="Alpha_rhamnosid"/>
</dbReference>
<dbReference type="InterPro" id="IPR013737">
    <property type="entry name" value="Bac_rhamnosid_N"/>
</dbReference>
<evidence type="ECO:0000256" key="1">
    <source>
        <dbReference type="ARBA" id="ARBA00001445"/>
    </source>
</evidence>
<name>A0A2I7SK86_9FLAO</name>
<feature type="signal peptide" evidence="4">
    <location>
        <begin position="1"/>
        <end position="26"/>
    </location>
</feature>
<evidence type="ECO:0000313" key="9">
    <source>
        <dbReference type="EMBL" id="AUS06312.1"/>
    </source>
</evidence>
<dbReference type="Pfam" id="PF17390">
    <property type="entry name" value="Bac_rhamnosid_C"/>
    <property type="match status" value="1"/>
</dbReference>
<dbReference type="Gene3D" id="2.60.120.260">
    <property type="entry name" value="Galactose-binding domain-like"/>
    <property type="match status" value="2"/>
</dbReference>
<dbReference type="AlphaFoldDB" id="A0A2I7SK86"/>
<dbReference type="SUPFAM" id="SSF48208">
    <property type="entry name" value="Six-hairpin glycosidases"/>
    <property type="match status" value="1"/>
</dbReference>
<dbReference type="InterPro" id="IPR035396">
    <property type="entry name" value="Bac_rhamnosid6H"/>
</dbReference>
<dbReference type="Pfam" id="PF17389">
    <property type="entry name" value="Bac_rhamnosid6H"/>
    <property type="match status" value="1"/>
</dbReference>
<keyword evidence="4" id="KW-0732">Signal</keyword>
<dbReference type="PANTHER" id="PTHR33307:SF6">
    <property type="entry name" value="ALPHA-RHAMNOSIDASE (EUROFUNG)-RELATED"/>
    <property type="match status" value="1"/>
</dbReference>
<dbReference type="Gene3D" id="1.50.10.10">
    <property type="match status" value="1"/>
</dbReference>
<evidence type="ECO:0000256" key="4">
    <source>
        <dbReference type="SAM" id="SignalP"/>
    </source>
</evidence>
<feature type="domain" description="Alpha-L-rhamnosidase six-hairpin glycosidase" evidence="7">
    <location>
        <begin position="471"/>
        <end position="813"/>
    </location>
</feature>
<dbReference type="Pfam" id="PF05592">
    <property type="entry name" value="Bac_rhamnosid"/>
    <property type="match status" value="1"/>
</dbReference>
<gene>
    <name evidence="9" type="ORF">C1A40_13035</name>
</gene>
<dbReference type="EC" id="3.2.1.40" evidence="2"/>
<evidence type="ECO:0000256" key="2">
    <source>
        <dbReference type="ARBA" id="ARBA00012652"/>
    </source>
</evidence>
<proteinExistence type="predicted"/>
<keyword evidence="3" id="KW-0378">Hydrolase</keyword>
<feature type="domain" description="Bacterial alpha-L-rhamnosidase N-terminal" evidence="6">
    <location>
        <begin position="185"/>
        <end position="353"/>
    </location>
</feature>
<dbReference type="EMBL" id="CP025938">
    <property type="protein sequence ID" value="AUS06312.1"/>
    <property type="molecule type" value="Genomic_DNA"/>
</dbReference>
<dbReference type="PANTHER" id="PTHR33307">
    <property type="entry name" value="ALPHA-RHAMNOSIDASE (EUROFUNG)"/>
    <property type="match status" value="1"/>
</dbReference>
<dbReference type="GO" id="GO:0005975">
    <property type="term" value="P:carbohydrate metabolic process"/>
    <property type="evidence" value="ECO:0007669"/>
    <property type="project" value="InterPro"/>
</dbReference>
<sequence length="926" mass="104715">MLNKFTIKPLLQLLVCFILLLQLSCADKTSLKTVDNLTISEGFKNPLGFYDAKPTFSWELPVVEGVISQSAYQIVVASSPELLPSNPDLWDSNKQFSSQSVWINYEGKPLESRQKVFWQVKYWNQDDKASNWSPVQNFELGLLNNSDWKAQWIGLPTKEEGVLGSQDNIIHRPQYLRKGFELSNDVATARLYITAKGVFDVAINGEDVSDDVMPPGYTPYKKRIETITYDVTDLIVSGQNTIGVEVAAGWHSGRLGWMKSYWSDTESPKILCQLEVTMKDGSKASIISDDTWKATFQGPIRISEIYDGETYDAHLEMPQWTTNNFNDKNWKAVQAFPVTSAIKLEPKRHTTVKSKMVLESKEIILKEDAAIFDLKQNMVGVPVLKVPMKKGDTLKIRFSEMLSPDGTFYTDNYRSAQSTDYYIAAKEGTIEWMPKFTFHGFRYVELSGFDASKTPSKDWVKGAVQYSNSDENGTFTTSHEKLNQLQNNIVWGLRGNFFDIPTDCPQRDERMGWTGDAQVFGPTSMFNADVYKFWASWMQSVRESQYDNGGIPFVVPDVLHNGKVSSGWGDVCTIIPWKIYYRTGDVSILKENYDMMKKWVAHHQASSTDFISHMNSFADWLQPYPENGNNKGDTSHSLIGTAFFAHSAKLTAKTAEVLGKKEEQAKYEALYKSVAKAFEKAFFKNGKVKDVTATQTSYLLALAFDLISEENKENAKVQLLEKISEADNHLRTGFLGTPLLSEVLDETGEIDLMYKLLFNETYPSWFYSINQGATTIWERWNSYSKTEGYNPMSMNSLNHYAYGAIGEWMYERIAGIAPLQAGYKIIRIAPIPKAPLTSASATLNTPYGEVASSWEIKNETLFLEVVVPPNTTAEIEIPADDSESLKMHNEVFKETKSVLLISSKEKNIIKVLAQPGTYKFQTKYSL</sequence>
<feature type="chain" id="PRO_5014440307" description="alpha-L-rhamnosidase" evidence="4">
    <location>
        <begin position="27"/>
        <end position="926"/>
    </location>
</feature>
<dbReference type="InterPro" id="IPR012341">
    <property type="entry name" value="6hp_glycosidase-like_sf"/>
</dbReference>
<evidence type="ECO:0000313" key="10">
    <source>
        <dbReference type="Proteomes" id="UP000236592"/>
    </source>
</evidence>
<comment type="catalytic activity">
    <reaction evidence="1">
        <text>Hydrolysis of terminal non-reducing alpha-L-rhamnose residues in alpha-L-rhamnosides.</text>
        <dbReference type="EC" id="3.2.1.40"/>
    </reaction>
</comment>
<dbReference type="Pfam" id="PF08531">
    <property type="entry name" value="Bac_rhamnosid_N"/>
    <property type="match status" value="1"/>
</dbReference>
<evidence type="ECO:0000259" key="8">
    <source>
        <dbReference type="Pfam" id="PF17390"/>
    </source>
</evidence>